<dbReference type="InterPro" id="IPR000055">
    <property type="entry name" value="Restrct_endonuc_typeI_TRD"/>
</dbReference>
<keyword evidence="3" id="KW-0238">DNA-binding</keyword>
<dbReference type="PANTHER" id="PTHR43140:SF1">
    <property type="entry name" value="TYPE I RESTRICTION ENZYME ECOKI SPECIFICITY SUBUNIT"/>
    <property type="match status" value="1"/>
</dbReference>
<dbReference type="PANTHER" id="PTHR43140">
    <property type="entry name" value="TYPE-1 RESTRICTION ENZYME ECOKI SPECIFICITY PROTEIN"/>
    <property type="match status" value="1"/>
</dbReference>
<accession>N8XY65</accession>
<organism evidence="5 6">
    <name type="scientific">Acinetobacter schindleri NIPH 900</name>
    <dbReference type="NCBI Taxonomy" id="1217675"/>
    <lineage>
        <taxon>Bacteria</taxon>
        <taxon>Pseudomonadati</taxon>
        <taxon>Pseudomonadota</taxon>
        <taxon>Gammaproteobacteria</taxon>
        <taxon>Moraxellales</taxon>
        <taxon>Moraxellaceae</taxon>
        <taxon>Acinetobacter</taxon>
    </lineage>
</organism>
<name>N8XY65_9GAMM</name>
<dbReference type="AlphaFoldDB" id="N8XY65"/>
<dbReference type="GO" id="GO:0009307">
    <property type="term" value="P:DNA restriction-modification system"/>
    <property type="evidence" value="ECO:0007669"/>
    <property type="project" value="UniProtKB-KW"/>
</dbReference>
<evidence type="ECO:0000256" key="2">
    <source>
        <dbReference type="ARBA" id="ARBA00022747"/>
    </source>
</evidence>
<dbReference type="PATRIC" id="fig|1217675.3.peg.2288"/>
<dbReference type="InterPro" id="IPR051212">
    <property type="entry name" value="Type-I_RE_S_subunit"/>
</dbReference>
<reference evidence="5 6" key="1">
    <citation type="submission" date="2013-02" db="EMBL/GenBank/DDBJ databases">
        <title>The Genome Sequence of Acinetobacter schindleri NIPH 900.</title>
        <authorList>
            <consortium name="The Broad Institute Genome Sequencing Platform"/>
            <consortium name="The Broad Institute Genome Sequencing Center for Infectious Disease"/>
            <person name="Cerqueira G."/>
            <person name="Feldgarden M."/>
            <person name="Courvalin P."/>
            <person name="Perichon B."/>
            <person name="Grillot-Courvalin C."/>
            <person name="Clermont D."/>
            <person name="Rocha E."/>
            <person name="Yoon E.-J."/>
            <person name="Nemec A."/>
            <person name="Walker B."/>
            <person name="Young S.K."/>
            <person name="Zeng Q."/>
            <person name="Gargeya S."/>
            <person name="Fitzgerald M."/>
            <person name="Haas B."/>
            <person name="Abouelleil A."/>
            <person name="Alvarado L."/>
            <person name="Arachchi H.M."/>
            <person name="Berlin A.M."/>
            <person name="Chapman S.B."/>
            <person name="Dewar J."/>
            <person name="Goldberg J."/>
            <person name="Griggs A."/>
            <person name="Gujja S."/>
            <person name="Hansen M."/>
            <person name="Howarth C."/>
            <person name="Imamovic A."/>
            <person name="Larimer J."/>
            <person name="McCowan C."/>
            <person name="Murphy C."/>
            <person name="Neiman D."/>
            <person name="Pearson M."/>
            <person name="Priest M."/>
            <person name="Roberts A."/>
            <person name="Saif S."/>
            <person name="Shea T."/>
            <person name="Sisk P."/>
            <person name="Sykes S."/>
            <person name="Wortman J."/>
            <person name="Nusbaum C."/>
            <person name="Birren B."/>
        </authorList>
    </citation>
    <scope>NUCLEOTIDE SEQUENCE [LARGE SCALE GENOMIC DNA]</scope>
    <source>
        <strain evidence="5 6">NIPH 900</strain>
    </source>
</reference>
<evidence type="ECO:0000256" key="1">
    <source>
        <dbReference type="ARBA" id="ARBA00010923"/>
    </source>
</evidence>
<feature type="domain" description="Type I restriction modification DNA specificity" evidence="4">
    <location>
        <begin position="102"/>
        <end position="280"/>
    </location>
</feature>
<sequence>MTDVKQLITEHLDIWLTAETEKKSGRGRSSGSNDTIYGVKKLRELILDLAFQGKLVAHSSTSSEDFLNRIKSVRDKLVKDKIIKKNKILPIDKDEIVPYKLPVNWAWEKLGNLGVITSSSRVHQKDWQSEGIPFYRAREIVKLAQYASVENDLFISNDLYSELIKQGTVPEYKDIMLTGVGTIGVPYIVNETDKFYFKDASVLIFKNIAKFEPYYFERFFKSPLWNKQIHEDSMGTTVHTLTIVRANEILVPIPPLEEQYRIVEKVDELMQLCDQLEQQQTLSSDAHATLVDTLLKALTESSDADEFQENWQRIVANFDVLFTTEYSIEQLKQTILQLAVMGKLVKQDPSDEPASELLKKIADEKAKLIKEGKIKKTKPLPEIAEDEKPFELPSGWEYTHLESQVLESGAGWSPSCDPQPRVGNAWGVLKVSAVSWDKFNPSVNRTGFVGDFFI</sequence>
<evidence type="ECO:0000313" key="6">
    <source>
        <dbReference type="Proteomes" id="UP000018438"/>
    </source>
</evidence>
<keyword evidence="6" id="KW-1185">Reference proteome</keyword>
<dbReference type="HOGENOM" id="CLU_021095_10_4_6"/>
<dbReference type="InterPro" id="IPR044946">
    <property type="entry name" value="Restrct_endonuc_typeI_TRD_sf"/>
</dbReference>
<evidence type="ECO:0000259" key="4">
    <source>
        <dbReference type="Pfam" id="PF01420"/>
    </source>
</evidence>
<gene>
    <name evidence="5" type="ORF">F965_02374</name>
</gene>
<evidence type="ECO:0000256" key="3">
    <source>
        <dbReference type="ARBA" id="ARBA00023125"/>
    </source>
</evidence>
<proteinExistence type="inferred from homology"/>
<comment type="caution">
    <text evidence="5">The sequence shown here is derived from an EMBL/GenBank/DDBJ whole genome shotgun (WGS) entry which is preliminary data.</text>
</comment>
<dbReference type="Proteomes" id="UP000018438">
    <property type="component" value="Unassembled WGS sequence"/>
</dbReference>
<dbReference type="GO" id="GO:0003677">
    <property type="term" value="F:DNA binding"/>
    <property type="evidence" value="ECO:0007669"/>
    <property type="project" value="UniProtKB-KW"/>
</dbReference>
<dbReference type="Pfam" id="PF01420">
    <property type="entry name" value="Methylase_S"/>
    <property type="match status" value="1"/>
</dbReference>
<protein>
    <recommendedName>
        <fullName evidence="4">Type I restriction modification DNA specificity domain-containing protein</fullName>
    </recommendedName>
</protein>
<evidence type="ECO:0000313" key="5">
    <source>
        <dbReference type="EMBL" id="ENV12353.1"/>
    </source>
</evidence>
<keyword evidence="2" id="KW-0680">Restriction system</keyword>
<dbReference type="EMBL" id="APPI01000022">
    <property type="protein sequence ID" value="ENV12353.1"/>
    <property type="molecule type" value="Genomic_DNA"/>
</dbReference>
<comment type="similarity">
    <text evidence="1">Belongs to the type-I restriction system S methylase family.</text>
</comment>
<dbReference type="SUPFAM" id="SSF116734">
    <property type="entry name" value="DNA methylase specificity domain"/>
    <property type="match status" value="1"/>
</dbReference>
<dbReference type="Gene3D" id="3.90.220.20">
    <property type="entry name" value="DNA methylase specificity domains"/>
    <property type="match status" value="1"/>
</dbReference>